<keyword evidence="10" id="KW-0206">Cytoskeleton</keyword>
<evidence type="ECO:0000313" key="15">
    <source>
        <dbReference type="Proteomes" id="UP000028760"/>
    </source>
</evidence>
<keyword evidence="6" id="KW-0132">Cell division</keyword>
<dbReference type="InterPro" id="IPR033341">
    <property type="entry name" value="SKA3"/>
</dbReference>
<dbReference type="GO" id="GO:0000278">
    <property type="term" value="P:mitotic cell cycle"/>
    <property type="evidence" value="ECO:0007669"/>
    <property type="project" value="TreeGrafter"/>
</dbReference>
<reference evidence="14" key="2">
    <citation type="submission" date="2025-08" db="UniProtKB">
        <authorList>
            <consortium name="Ensembl"/>
        </authorList>
    </citation>
    <scope>IDENTIFICATION</scope>
</reference>
<name>A0A087YJL6_POEFO</name>
<reference evidence="15" key="1">
    <citation type="submission" date="2013-10" db="EMBL/GenBank/DDBJ databases">
        <authorList>
            <person name="Schartl M."/>
            <person name="Warren W."/>
        </authorList>
    </citation>
    <scope>NUCLEOTIDE SEQUENCE [LARGE SCALE GENOMIC DNA]</scope>
    <source>
        <strain evidence="15">female</strain>
    </source>
</reference>
<feature type="compositionally biased region" description="Acidic residues" evidence="13">
    <location>
        <begin position="122"/>
        <end position="143"/>
    </location>
</feature>
<dbReference type="GO" id="GO:0005876">
    <property type="term" value="C:spindle microtubule"/>
    <property type="evidence" value="ECO:0007669"/>
    <property type="project" value="TreeGrafter"/>
</dbReference>
<evidence type="ECO:0000256" key="3">
    <source>
        <dbReference type="ARBA" id="ARBA00007716"/>
    </source>
</evidence>
<keyword evidence="12" id="KW-0137">Centromere</keyword>
<keyword evidence="5" id="KW-0963">Cytoplasm</keyword>
<evidence type="ECO:0000256" key="5">
    <source>
        <dbReference type="ARBA" id="ARBA00022490"/>
    </source>
</evidence>
<feature type="region of interest" description="Disordered" evidence="13">
    <location>
        <begin position="105"/>
        <end position="157"/>
    </location>
</feature>
<dbReference type="PANTHER" id="PTHR48118:SF1">
    <property type="entry name" value="SPINDLE AND KINETOCHORE-ASSOCIATED PROTEIN 3"/>
    <property type="match status" value="1"/>
</dbReference>
<dbReference type="AlphaFoldDB" id="A0A087YJL6"/>
<evidence type="ECO:0000256" key="6">
    <source>
        <dbReference type="ARBA" id="ARBA00022618"/>
    </source>
</evidence>
<keyword evidence="15" id="KW-1185">Reference proteome</keyword>
<keyword evidence="9" id="KW-0995">Kinetochore</keyword>
<keyword evidence="4" id="KW-0158">Chromosome</keyword>
<evidence type="ECO:0000256" key="4">
    <source>
        <dbReference type="ARBA" id="ARBA00022454"/>
    </source>
</evidence>
<dbReference type="Gene3D" id="6.10.250.1400">
    <property type="match status" value="1"/>
</dbReference>
<comment type="subcellular location">
    <subcellularLocation>
        <location evidence="2">Chromosome</location>
        <location evidence="2">Centromere</location>
        <location evidence="2">Kinetochore</location>
    </subcellularLocation>
    <subcellularLocation>
        <location evidence="1">Cytoplasm</location>
        <location evidence="1">Cytoskeleton</location>
        <location evidence="1">Spindle</location>
    </subcellularLocation>
</comment>
<dbReference type="GeneTree" id="ENSGT00500000045005"/>
<evidence type="ECO:0000256" key="12">
    <source>
        <dbReference type="ARBA" id="ARBA00023328"/>
    </source>
</evidence>
<evidence type="ECO:0000256" key="9">
    <source>
        <dbReference type="ARBA" id="ARBA00022838"/>
    </source>
</evidence>
<sequence>MESTRDFFSKLRKLAVTLEAETEKLQQAFEGRRNEDGDSDTAVRAMRAFHEVNSDVSSLKVQLQAELAEQKQREEEVSNFIKACRVMERRVSKDIHTIRTHLEKYGYQAPSDAETPNNPNDQEAEEDETGLATEEDEGQEEDERTNSTPPPTAVDPFADLLRTPKLSDFGLSELQMKRALGGAEWCAEVPPMPELNLPQPSLRTPAPPPLAMTPKCALRMDDDDLQTPQMRDFGISEDTMCLNNDFTMALFRKKDLKPDKPSPDIPSINEVMESLQTKVDNLESPEPPVICTPGFKIKKPNGHLPSQETRDPESPCRHGNPSTTPEVPVFETPYVSRLVSCKKTAEPEPVSLQGDGVRNVFELQTSPCNGASDSKPAWEYNVPEVNFFGVEEKEIPEMPNLESFLGNSLQTKNGRMLRAGEHEKVGEDTGVNRLDLDGPTQEFSFGTPRIRMSYQEPSTPEMPDLSSVTQDICKLVSQVQTKKSTSAPIASSVSSKKHSAPPAKGLSLVSQSEFQTLPSYLRLMTLGSLNQAVQNINRFTAQHQGETKEFTMDDLRRIISVGTKAPVYVLCLTELQRLKQVDGVLEAAVYKLITGN</sequence>
<comment type="similarity">
    <text evidence="3">Belongs to the SKA3 family.</text>
</comment>
<dbReference type="GO" id="GO:0000940">
    <property type="term" value="C:outer kinetochore"/>
    <property type="evidence" value="ECO:0007669"/>
    <property type="project" value="InterPro"/>
</dbReference>
<feature type="region of interest" description="Disordered" evidence="13">
    <location>
        <begin position="293"/>
        <end position="328"/>
    </location>
</feature>
<dbReference type="GO" id="GO:0051301">
    <property type="term" value="P:cell division"/>
    <property type="evidence" value="ECO:0007669"/>
    <property type="project" value="UniProtKB-KW"/>
</dbReference>
<evidence type="ECO:0000256" key="13">
    <source>
        <dbReference type="SAM" id="MobiDB-lite"/>
    </source>
</evidence>
<protein>
    <submittedName>
        <fullName evidence="14">Spindle and kinetochore associated complex subunit 3</fullName>
    </submittedName>
</protein>
<evidence type="ECO:0000256" key="1">
    <source>
        <dbReference type="ARBA" id="ARBA00004186"/>
    </source>
</evidence>
<dbReference type="Proteomes" id="UP000028760">
    <property type="component" value="Unassembled WGS sequence"/>
</dbReference>
<keyword evidence="8" id="KW-0498">Mitosis</keyword>
<keyword evidence="7" id="KW-0493">Microtubule</keyword>
<dbReference type="EMBL" id="AYCK01014761">
    <property type="status" value="NOT_ANNOTATED_CDS"/>
    <property type="molecule type" value="Genomic_DNA"/>
</dbReference>
<evidence type="ECO:0000256" key="10">
    <source>
        <dbReference type="ARBA" id="ARBA00023212"/>
    </source>
</evidence>
<dbReference type="GeneID" id="103152161"/>
<organism evidence="14 15">
    <name type="scientific">Poecilia formosa</name>
    <name type="common">Amazon molly</name>
    <name type="synonym">Limia formosa</name>
    <dbReference type="NCBI Taxonomy" id="48698"/>
    <lineage>
        <taxon>Eukaryota</taxon>
        <taxon>Metazoa</taxon>
        <taxon>Chordata</taxon>
        <taxon>Craniata</taxon>
        <taxon>Vertebrata</taxon>
        <taxon>Euteleostomi</taxon>
        <taxon>Actinopterygii</taxon>
        <taxon>Neopterygii</taxon>
        <taxon>Teleostei</taxon>
        <taxon>Neoteleostei</taxon>
        <taxon>Acanthomorphata</taxon>
        <taxon>Ovalentaria</taxon>
        <taxon>Atherinomorphae</taxon>
        <taxon>Cyprinodontiformes</taxon>
        <taxon>Poeciliidae</taxon>
        <taxon>Poeciliinae</taxon>
        <taxon>Poecilia</taxon>
    </lineage>
</organism>
<dbReference type="PANTHER" id="PTHR48118">
    <property type="entry name" value="SPINDLE AND KINETOCHORE-ASSOCIATED PROTEIN 3"/>
    <property type="match status" value="1"/>
</dbReference>
<keyword evidence="11" id="KW-0131">Cell cycle</keyword>
<evidence type="ECO:0000313" key="14">
    <source>
        <dbReference type="Ensembl" id="ENSPFOP00000018219.2"/>
    </source>
</evidence>
<dbReference type="Ensembl" id="ENSPFOT00000018241.2">
    <property type="protein sequence ID" value="ENSPFOP00000018219.2"/>
    <property type="gene ID" value="ENSPFOG00000018130.2"/>
</dbReference>
<reference evidence="14" key="3">
    <citation type="submission" date="2025-09" db="UniProtKB">
        <authorList>
            <consortium name="Ensembl"/>
        </authorList>
    </citation>
    <scope>IDENTIFICATION</scope>
</reference>
<dbReference type="STRING" id="48698.ENSPFOP00000018219"/>
<dbReference type="RefSeq" id="XP_007572587.1">
    <property type="nucleotide sequence ID" value="XM_007572525.2"/>
</dbReference>
<dbReference type="eggNOG" id="ENOG502QSTX">
    <property type="taxonomic scope" value="Eukaryota"/>
</dbReference>
<proteinExistence type="inferred from homology"/>
<evidence type="ECO:0000256" key="7">
    <source>
        <dbReference type="ARBA" id="ARBA00022701"/>
    </source>
</evidence>
<dbReference type="KEGG" id="pfor:103152161"/>
<dbReference type="OrthoDB" id="5987638at2759"/>
<evidence type="ECO:0000256" key="8">
    <source>
        <dbReference type="ARBA" id="ARBA00022776"/>
    </source>
</evidence>
<evidence type="ECO:0000256" key="11">
    <source>
        <dbReference type="ARBA" id="ARBA00023306"/>
    </source>
</evidence>
<evidence type="ECO:0000256" key="2">
    <source>
        <dbReference type="ARBA" id="ARBA00004629"/>
    </source>
</evidence>
<accession>A0A087YJL6</accession>
<dbReference type="GO" id="GO:0007059">
    <property type="term" value="P:chromosome segregation"/>
    <property type="evidence" value="ECO:0007669"/>
    <property type="project" value="InterPro"/>
</dbReference>